<reference evidence="4" key="1">
    <citation type="journal article" date="2020" name="Stud. Mycol.">
        <title>101 Dothideomycetes genomes: a test case for predicting lifestyles and emergence of pathogens.</title>
        <authorList>
            <person name="Haridas S."/>
            <person name="Albert R."/>
            <person name="Binder M."/>
            <person name="Bloem J."/>
            <person name="Labutti K."/>
            <person name="Salamov A."/>
            <person name="Andreopoulos B."/>
            <person name="Baker S."/>
            <person name="Barry K."/>
            <person name="Bills G."/>
            <person name="Bluhm B."/>
            <person name="Cannon C."/>
            <person name="Castanera R."/>
            <person name="Culley D."/>
            <person name="Daum C."/>
            <person name="Ezra D."/>
            <person name="Gonzalez J."/>
            <person name="Henrissat B."/>
            <person name="Kuo A."/>
            <person name="Liang C."/>
            <person name="Lipzen A."/>
            <person name="Lutzoni F."/>
            <person name="Magnuson J."/>
            <person name="Mondo S."/>
            <person name="Nolan M."/>
            <person name="Ohm R."/>
            <person name="Pangilinan J."/>
            <person name="Park H.-J."/>
            <person name="Ramirez L."/>
            <person name="Alfaro M."/>
            <person name="Sun H."/>
            <person name="Tritt A."/>
            <person name="Yoshinaga Y."/>
            <person name="Zwiers L.-H."/>
            <person name="Turgeon B."/>
            <person name="Goodwin S."/>
            <person name="Spatafora J."/>
            <person name="Crous P."/>
            <person name="Grigoriev I."/>
        </authorList>
    </citation>
    <scope>NUCLEOTIDE SEQUENCE</scope>
    <source>
        <strain evidence="4">ATCC 16933</strain>
    </source>
</reference>
<dbReference type="AlphaFoldDB" id="A0A6A6NLE9"/>
<dbReference type="InterPro" id="IPR000253">
    <property type="entry name" value="FHA_dom"/>
</dbReference>
<feature type="region of interest" description="Disordered" evidence="1">
    <location>
        <begin position="1"/>
        <end position="124"/>
    </location>
</feature>
<keyword evidence="5" id="KW-1185">Reference proteome</keyword>
<keyword evidence="2" id="KW-1133">Transmembrane helix</keyword>
<protein>
    <recommendedName>
        <fullName evidence="3">FHA domain-containing protein</fullName>
    </recommendedName>
</protein>
<evidence type="ECO:0000256" key="1">
    <source>
        <dbReference type="SAM" id="MobiDB-lite"/>
    </source>
</evidence>
<keyword evidence="2" id="KW-0472">Membrane</keyword>
<feature type="compositionally biased region" description="Low complexity" evidence="1">
    <location>
        <begin position="41"/>
        <end position="77"/>
    </location>
</feature>
<feature type="region of interest" description="Disordered" evidence="1">
    <location>
        <begin position="397"/>
        <end position="479"/>
    </location>
</feature>
<proteinExistence type="predicted"/>
<feature type="domain" description="FHA" evidence="3">
    <location>
        <begin position="182"/>
        <end position="239"/>
    </location>
</feature>
<evidence type="ECO:0000313" key="5">
    <source>
        <dbReference type="Proteomes" id="UP000799766"/>
    </source>
</evidence>
<dbReference type="InterPro" id="IPR008984">
    <property type="entry name" value="SMAD_FHA_dom_sf"/>
</dbReference>
<dbReference type="OrthoDB" id="687730at2759"/>
<feature type="transmembrane region" description="Helical" evidence="2">
    <location>
        <begin position="748"/>
        <end position="767"/>
    </location>
</feature>
<dbReference type="PANTHER" id="PTHR15715">
    <property type="entry name" value="CENTROSOMAL PROTEIN OF 170 KDA"/>
    <property type="match status" value="1"/>
</dbReference>
<feature type="compositionally biased region" description="Pro residues" evidence="1">
    <location>
        <begin position="426"/>
        <end position="436"/>
    </location>
</feature>
<dbReference type="Proteomes" id="UP000799766">
    <property type="component" value="Unassembled WGS sequence"/>
</dbReference>
<dbReference type="Gene3D" id="2.60.200.20">
    <property type="match status" value="1"/>
</dbReference>
<evidence type="ECO:0000256" key="2">
    <source>
        <dbReference type="SAM" id="Phobius"/>
    </source>
</evidence>
<dbReference type="CDD" id="cd22679">
    <property type="entry name" value="FHA_SLMAP"/>
    <property type="match status" value="1"/>
</dbReference>
<dbReference type="EMBL" id="MU001707">
    <property type="protein sequence ID" value="KAF2452562.1"/>
    <property type="molecule type" value="Genomic_DNA"/>
</dbReference>
<feature type="region of interest" description="Disordered" evidence="1">
    <location>
        <begin position="325"/>
        <end position="345"/>
    </location>
</feature>
<feature type="compositionally biased region" description="Low complexity" evidence="1">
    <location>
        <begin position="544"/>
        <end position="564"/>
    </location>
</feature>
<dbReference type="SUPFAM" id="SSF49879">
    <property type="entry name" value="SMAD/FHA domain"/>
    <property type="match status" value="1"/>
</dbReference>
<feature type="compositionally biased region" description="Basic and acidic residues" evidence="1">
    <location>
        <begin position="455"/>
        <end position="464"/>
    </location>
</feature>
<dbReference type="Pfam" id="PF00498">
    <property type="entry name" value="FHA"/>
    <property type="match status" value="1"/>
</dbReference>
<dbReference type="GO" id="GO:0005737">
    <property type="term" value="C:cytoplasm"/>
    <property type="evidence" value="ECO:0007669"/>
    <property type="project" value="TreeGrafter"/>
</dbReference>
<organism evidence="4 5">
    <name type="scientific">Lineolata rhizophorae</name>
    <dbReference type="NCBI Taxonomy" id="578093"/>
    <lineage>
        <taxon>Eukaryota</taxon>
        <taxon>Fungi</taxon>
        <taxon>Dikarya</taxon>
        <taxon>Ascomycota</taxon>
        <taxon>Pezizomycotina</taxon>
        <taxon>Dothideomycetes</taxon>
        <taxon>Dothideomycetes incertae sedis</taxon>
        <taxon>Lineolatales</taxon>
        <taxon>Lineolataceae</taxon>
        <taxon>Lineolata</taxon>
    </lineage>
</organism>
<name>A0A6A6NLE9_9PEZI</name>
<sequence length="775" mass="83636">MTAVAPPPNFQPIARSGWTGAGSAMSADDVSRMFMPRKSAQRANSSSSIASSASSSSTVPAPSAQPNGAPASSAPAAGDWGVRKKPPRSIWPPAKSEPISGLSNARPQSVASSSSGPSAASAMSALHTPGSVLAAQHQSQAQPNGAPKPQAQPEPQAILHLLPMNGTFERKTINVPFYPEVLRIGRQTNGRTVPAPNNGYFDSKVLSRQHAEVWADRSGKVWIRDVKSSNGTFVNGHRLSPENRDSDPHEIREQDMLELGIDIVSEDQKTVVHHKVAARVEHAGFYNNANNMMDLNFGDIDPSANGNMVGPQVGQGAGQIRRASNQGSLGNQGRMASAPPNVAGNQMSAAQQRHMSLWLNPISMEQIVKRLNCELKNARQQSQDLQRTSQYVDSLLTSEPKKEQPAKSPHTKVSPIKDIKARFSDPPAPPPQQPLPEKPDVARANTAETGIQSMLKRETTERPKIAASNSSSLRQESSNHITSLVQELTNAQKKIDTQSVQLKDLEEMLKRERLLRENAEERAHRLESAGGHLPNGAPVDATLQQPSSSSQAQPAESSAESSAADMSNPDETAKTAVIDESTTKLQQRLELMLREMDEMKRQMELYRNRAETAEAQSAKDRQSLAEMVEKIRQDEAARNNASAEAHDSLRRRRRPGSSGSHKSTESTGKEPNNMSTATTAVDAEGEVADATADEDAVVDLIRKVGMQNGRPVTPEQVDELQKAIGHALGHGRTASVQAPRHDQVAQSAPYASILGVVLLGVGLMAYLNGWQKVER</sequence>
<dbReference type="FunFam" id="2.60.200.20:FF:000127">
    <property type="entry name" value="Uncharacterized protein C3H7.13"/>
    <property type="match status" value="1"/>
</dbReference>
<feature type="compositionally biased region" description="Low complexity" evidence="1">
    <location>
        <begin position="103"/>
        <end position="124"/>
    </location>
</feature>
<feature type="region of interest" description="Disordered" evidence="1">
    <location>
        <begin position="522"/>
        <end position="581"/>
    </location>
</feature>
<dbReference type="PROSITE" id="PS50006">
    <property type="entry name" value="FHA_DOMAIN"/>
    <property type="match status" value="1"/>
</dbReference>
<dbReference type="SMART" id="SM00240">
    <property type="entry name" value="FHA"/>
    <property type="match status" value="1"/>
</dbReference>
<evidence type="ECO:0000313" key="4">
    <source>
        <dbReference type="EMBL" id="KAF2452562.1"/>
    </source>
</evidence>
<feature type="compositionally biased region" description="Pro residues" evidence="1">
    <location>
        <begin position="1"/>
        <end position="10"/>
    </location>
</feature>
<dbReference type="InterPro" id="IPR051176">
    <property type="entry name" value="Cent_Immune-Sig_Mod"/>
</dbReference>
<keyword evidence="2" id="KW-0812">Transmembrane</keyword>
<evidence type="ECO:0000259" key="3">
    <source>
        <dbReference type="PROSITE" id="PS50006"/>
    </source>
</evidence>
<accession>A0A6A6NLE9</accession>
<feature type="compositionally biased region" description="Low complexity" evidence="1">
    <location>
        <begin position="468"/>
        <end position="478"/>
    </location>
</feature>
<feature type="region of interest" description="Disordered" evidence="1">
    <location>
        <begin position="635"/>
        <end position="675"/>
    </location>
</feature>
<dbReference type="PANTHER" id="PTHR15715:SF46">
    <property type="entry name" value="TO VACUOLE TARGETING VPS64, PUTATIVE (AFU_ORTHOLOGUE AFUA_2G02420)-RELATED"/>
    <property type="match status" value="1"/>
</dbReference>
<gene>
    <name evidence="4" type="ORF">BDY21DRAFT_157709</name>
</gene>